<feature type="signal peptide" evidence="1">
    <location>
        <begin position="1"/>
        <end position="20"/>
    </location>
</feature>
<keyword evidence="1" id="KW-0732">Signal</keyword>
<evidence type="ECO:0000313" key="3">
    <source>
        <dbReference type="EMBL" id="VIO63271.1"/>
    </source>
</evidence>
<evidence type="ECO:0000256" key="1">
    <source>
        <dbReference type="SAM" id="SignalP"/>
    </source>
</evidence>
<proteinExistence type="predicted"/>
<dbReference type="EMBL" id="CAAKMV010000174">
    <property type="protein sequence ID" value="VIO63271.1"/>
    <property type="molecule type" value="Genomic_DNA"/>
</dbReference>
<dbReference type="AlphaFoldDB" id="A0A4E9EK10"/>
<name>A0A4E9EK10_GIBZA</name>
<evidence type="ECO:0000313" key="2">
    <source>
        <dbReference type="EMBL" id="CAG1981116.1"/>
    </source>
</evidence>
<organism evidence="3">
    <name type="scientific">Gibberella zeae</name>
    <name type="common">Wheat head blight fungus</name>
    <name type="synonym">Fusarium graminearum</name>
    <dbReference type="NCBI Taxonomy" id="5518"/>
    <lineage>
        <taxon>Eukaryota</taxon>
        <taxon>Fungi</taxon>
        <taxon>Dikarya</taxon>
        <taxon>Ascomycota</taxon>
        <taxon>Pezizomycotina</taxon>
        <taxon>Sordariomycetes</taxon>
        <taxon>Hypocreomycetidae</taxon>
        <taxon>Hypocreales</taxon>
        <taxon>Nectriaceae</taxon>
        <taxon>Fusarium</taxon>
    </lineage>
</organism>
<feature type="chain" id="PRO_5041168604" description="Ig-like domain-containing protein" evidence="1">
    <location>
        <begin position="21"/>
        <end position="544"/>
    </location>
</feature>
<evidence type="ECO:0008006" key="4">
    <source>
        <dbReference type="Google" id="ProtNLM"/>
    </source>
</evidence>
<reference evidence="3" key="1">
    <citation type="submission" date="2019-04" db="EMBL/GenBank/DDBJ databases">
        <authorList>
            <person name="Melise S."/>
            <person name="Noan J."/>
            <person name="Okalmin O."/>
        </authorList>
    </citation>
    <scope>NUCLEOTIDE SEQUENCE</scope>
    <source>
        <strain evidence="3">FN9</strain>
    </source>
</reference>
<dbReference type="EMBL" id="CAJPIJ010000121">
    <property type="protein sequence ID" value="CAG1981116.1"/>
    <property type="molecule type" value="Genomic_DNA"/>
</dbReference>
<gene>
    <name evidence="3" type="ORF">FUG_LOCUS511787</name>
    <name evidence="2" type="ORF">MDCFG202_LOCUS211573</name>
</gene>
<dbReference type="Proteomes" id="UP000746612">
    <property type="component" value="Unassembled WGS sequence"/>
</dbReference>
<reference evidence="2" key="2">
    <citation type="submission" date="2021-03" db="EMBL/GenBank/DDBJ databases">
        <authorList>
            <person name="Alouane T."/>
            <person name="Langin T."/>
            <person name="Bonhomme L."/>
        </authorList>
    </citation>
    <scope>NUCLEOTIDE SEQUENCE</scope>
    <source>
        <strain evidence="2">MDC_Fg202</strain>
    </source>
</reference>
<accession>A0A4E9EK10</accession>
<sequence>MGVFSLLFALLASLVSIVVAQIPFPHSRQPGLSVEVLPPLPTSVAPEPTTVLTVDCLFCSVTDGEEVPSVTEWDPSVVTITEKLTVITDEFTREYSTTYGKSSETTICAPLCHTLVTVPWRSGESKAAAVTPSPIMTSCITIYNTPISSVETLTSPYLLTSTSCSTTSTHMSHWTWEQPGTLVSTGLASSELGIPPLSSVDAVESTVTYVPEVTDTFVLTSKTKVTLPWSFVSIETSSTAETLTESVTEEVPVSGPCTTDITVTMTKTITETWESKTPSTATLLRTISTVLVEAYSTSTGEVVVEGTKTELTTVEAVSLGADCSEAPGKCCAACSVTAESDYASVETISSTFVSTLTTVEEYVSSAGGSVVPAPSETMIPGSEVSSPTTSLTVVETTTVSGSETETDGATSVQTAGAAHSRLHAVKWNLASELRADDHGLEQGVGLGLVERRLRWMADGYQVDLVSSARANTSHISKANDAGMSRSGVLIVTCLERIKEVAYLFLSGGTSYLMELRETGTMASLLHQDLGECCTIRWLKLLKKH</sequence>
<protein>
    <recommendedName>
        <fullName evidence="4">Ig-like domain-containing protein</fullName>
    </recommendedName>
</protein>